<dbReference type="CDD" id="cd00112">
    <property type="entry name" value="LDLa"/>
    <property type="match status" value="2"/>
</dbReference>
<dbReference type="PROSITE" id="PS01248">
    <property type="entry name" value="EGF_LAM_1"/>
    <property type="match status" value="3"/>
</dbReference>
<keyword evidence="14" id="KW-0325">Glycoprotein</keyword>
<dbReference type="FunFam" id="2.10.25.10:FF:000454">
    <property type="entry name" value="Laminin subunit alpha 1"/>
    <property type="match status" value="1"/>
</dbReference>
<evidence type="ECO:0000256" key="19">
    <source>
        <dbReference type="SAM" id="SignalP"/>
    </source>
</evidence>
<dbReference type="GO" id="GO:0005604">
    <property type="term" value="C:basement membrane"/>
    <property type="evidence" value="ECO:0007669"/>
    <property type="project" value="UniProtKB-SubCell"/>
</dbReference>
<keyword evidence="5" id="KW-0272">Extracellular matrix</keyword>
<dbReference type="FunFam" id="2.10.25.10:FF:000552">
    <property type="entry name" value="Basement membrane proteoglycan"/>
    <property type="match status" value="1"/>
</dbReference>
<dbReference type="InterPro" id="IPR003598">
    <property type="entry name" value="Ig_sub2"/>
</dbReference>
<dbReference type="InterPro" id="IPR013098">
    <property type="entry name" value="Ig_I-set"/>
</dbReference>
<feature type="disulfide bond" evidence="16">
    <location>
        <begin position="153"/>
        <end position="171"/>
    </location>
</feature>
<dbReference type="Pfam" id="PF00047">
    <property type="entry name" value="ig"/>
    <property type="match status" value="1"/>
</dbReference>
<evidence type="ECO:0000256" key="4">
    <source>
        <dbReference type="ARBA" id="ARBA00022525"/>
    </source>
</evidence>
<keyword evidence="7 19" id="KW-0732">Signal</keyword>
<protein>
    <submittedName>
        <fullName evidence="24">Basement membrane proteoglycan</fullName>
    </submittedName>
</protein>
<feature type="domain" description="Laminin EGF-like" evidence="20">
    <location>
        <begin position="954"/>
        <end position="1003"/>
    </location>
</feature>
<feature type="region of interest" description="Disordered" evidence="18">
    <location>
        <begin position="1504"/>
        <end position="1525"/>
    </location>
</feature>
<feature type="domain" description="Ig-like" evidence="21">
    <location>
        <begin position="40"/>
        <end position="125"/>
    </location>
</feature>
<feature type="disulfide bond" evidence="16">
    <location>
        <begin position="193"/>
        <end position="211"/>
    </location>
</feature>
<dbReference type="SMART" id="SM00180">
    <property type="entry name" value="EGF_Lam"/>
    <property type="match status" value="5"/>
</dbReference>
<dbReference type="InterPro" id="IPR000034">
    <property type="entry name" value="Laminin_IV"/>
</dbReference>
<evidence type="ECO:0000256" key="7">
    <source>
        <dbReference type="ARBA" id="ARBA00022729"/>
    </source>
</evidence>
<feature type="domain" description="Ig-like" evidence="21">
    <location>
        <begin position="2170"/>
        <end position="2256"/>
    </location>
</feature>
<dbReference type="InterPro" id="IPR036179">
    <property type="entry name" value="Ig-like_dom_sf"/>
</dbReference>
<dbReference type="SMART" id="SM00181">
    <property type="entry name" value="EGF"/>
    <property type="match status" value="4"/>
</dbReference>
<dbReference type="Gene3D" id="4.10.400.10">
    <property type="entry name" value="Low-density Lipoprotein Receptor"/>
    <property type="match status" value="3"/>
</dbReference>
<keyword evidence="4" id="KW-0964">Secreted</keyword>
<dbReference type="InterPro" id="IPR013783">
    <property type="entry name" value="Ig-like_fold"/>
</dbReference>
<dbReference type="InterPro" id="IPR007110">
    <property type="entry name" value="Ig-like_dom"/>
</dbReference>
<evidence type="ECO:0000313" key="23">
    <source>
        <dbReference type="Proteomes" id="UP000492821"/>
    </source>
</evidence>
<evidence type="ECO:0000256" key="18">
    <source>
        <dbReference type="SAM" id="MobiDB-lite"/>
    </source>
</evidence>
<dbReference type="GO" id="GO:0016020">
    <property type="term" value="C:membrane"/>
    <property type="evidence" value="ECO:0007669"/>
    <property type="project" value="UniProtKB-SubCell"/>
</dbReference>
<dbReference type="PROSITE" id="PS50068">
    <property type="entry name" value="LDLRA_2"/>
    <property type="match status" value="3"/>
</dbReference>
<dbReference type="Pfam" id="PF24973">
    <property type="entry name" value="EGF_LMN_ATRN"/>
    <property type="match status" value="2"/>
</dbReference>
<feature type="domain" description="Ig-like" evidence="21">
    <location>
        <begin position="1710"/>
        <end position="1794"/>
    </location>
</feature>
<dbReference type="FunFam" id="2.10.25.10:FF:000106">
    <property type="entry name" value="Heparan sulfate proteoglycan 2"/>
    <property type="match status" value="1"/>
</dbReference>
<reference evidence="24" key="2">
    <citation type="submission" date="2020-10" db="UniProtKB">
        <authorList>
            <consortium name="WormBaseParasite"/>
        </authorList>
    </citation>
    <scope>IDENTIFICATION</scope>
</reference>
<feature type="disulfide bond" evidence="16">
    <location>
        <begin position="205"/>
        <end position="220"/>
    </location>
</feature>
<feature type="compositionally biased region" description="Pro residues" evidence="18">
    <location>
        <begin position="363"/>
        <end position="377"/>
    </location>
</feature>
<feature type="signal peptide" evidence="19">
    <location>
        <begin position="1"/>
        <end position="22"/>
    </location>
</feature>
<comment type="subcellular location">
    <subcellularLocation>
        <location evidence="3">Endomembrane system</location>
    </subcellularLocation>
    <subcellularLocation>
        <location evidence="1">Membrane</location>
        <topology evidence="1">Single-pass membrane protein</topology>
    </subcellularLocation>
    <subcellularLocation>
        <location evidence="2">Secreted</location>
        <location evidence="2">Extracellular space</location>
        <location evidence="2">Extracellular matrix</location>
        <location evidence="2">Basement membrane</location>
    </subcellularLocation>
</comment>
<dbReference type="InterPro" id="IPR023415">
    <property type="entry name" value="LDLR_class-A_CS"/>
</dbReference>
<feature type="domain" description="Laminin IV type A" evidence="22">
    <location>
        <begin position="455"/>
        <end position="628"/>
    </location>
</feature>
<evidence type="ECO:0000256" key="9">
    <source>
        <dbReference type="ARBA" id="ARBA00022869"/>
    </source>
</evidence>
<dbReference type="GO" id="GO:0098609">
    <property type="term" value="P:cell-cell adhesion"/>
    <property type="evidence" value="ECO:0007669"/>
    <property type="project" value="TreeGrafter"/>
</dbReference>
<dbReference type="Pfam" id="PF13895">
    <property type="entry name" value="Ig_2"/>
    <property type="match status" value="1"/>
</dbReference>
<dbReference type="SMART" id="SM00408">
    <property type="entry name" value="IGc2"/>
    <property type="match status" value="14"/>
</dbReference>
<dbReference type="InterPro" id="IPR056863">
    <property type="entry name" value="LMN_ATRN_NET-like_EGF"/>
</dbReference>
<dbReference type="PROSITE" id="PS51115">
    <property type="entry name" value="LAMININ_IVA"/>
    <property type="match status" value="2"/>
</dbReference>
<dbReference type="SUPFAM" id="SSF57424">
    <property type="entry name" value="LDL receptor-like module"/>
    <property type="match status" value="3"/>
</dbReference>
<dbReference type="PROSITE" id="PS00022">
    <property type="entry name" value="EGF_1"/>
    <property type="match status" value="1"/>
</dbReference>
<sequence length="2433" mass="265765">MLLRRLSLCLLALGLLVGPIEGLRHHKSRDVSHLSDADDLQITVYPHEHTVREGRDASFECRARTADNGVYPQVRWTRVGGPLPEGAHESGGRLSFASVGAADGGRYVCIAQHNGRVAEAYAILNVNSYGPQELAQALPQGHGGSCMSDERACGSNECVKSDYVCDGEPDCRDQSDEQNCPAKRICEPNEFRCNNDRCIQKMWLCDGDDDCGDNSDELNCGERKPGDLCQPTEFRCRDGRQCVPQSFQCDGTNDCQDGSDEVGCVQPTVVEPPDSNRQVPQGDTFQLTCRAVAVPEPYINWRLNWGPVCEPPRCVQESEGGVGTLTVHNAQPMDQGAYTCEAINVKGRVLATPDCIVRIVSIPNPPPPTRPPPPPAAPQIRCDPTGSTAPSADASRGCPCKPLVTGPNCDQCRPGSFHLNNKSPTGCLKCFCFGITDQCRSSDWYRTQEKLFFNGDSEGVILTNLAGTPTEANFEYNLPSYLTNSEPHRETLYWNLPLRFKGDKVSAYGGEMSFQLQFSGNGPVLNEPLVVLKGNGITLVHRKKDQYGLFQPDRPVLVTVETYETNYERENGTPATREDLLMVLADLDAFQIRATHVSNQISTSLGDVSWEIAVNRDTQGERALEVEQCSCPPGYVGLSCEDCAPGYERSGHGPYLGTCVPVRSTPPPQRACPPGAISPIAGYDGSCECKPNLSGPNCDQCAASTFNYKPQSPQGCLKCFCSGVTNQCRSSSYRRAETSIDYRRGDQDQLEISIADVNSPWTPQTQPDVYDRAINFGRFDEARGQTLYWKLPAKFLGDKVTSYGGKLSYTFKYSGNGNQNNGDADVILKGNEITIQHRYRGQLRADTDNVVEIPITEEHWERNDGQPVTREHLLMALADLDTALIKLSYLDDCATSSLISVTLEHAEPYGHGGVAADVEHCSCPEGYVGTSCEDCAPGYRRTGGGLYLGLCERCECNGHATSCDTEYGHCLNCQHNTEGDQCERCAPGFEGDARRGTPHDCRAVATKPPCDCNNHSPRGCDSYGRCLLCEHNTEGYHCESCKRGYYGDATRGSPYDCTPCPCPGSSDCFVGPDGQVKCRNCPAGYSGDRCTECAPGYTPSANTGGRECEPIGRVNPNDITFVEKPKAQLRVQIYPPQHLAIKQGSRAKWTCVAQGYRPEEVTIQWSKVGSNTLPPHVRQIGNQLLIESVTPEDIGQYRCTGTVADNIATDEGSLQVESGTPPTPIVTPPFQSVPENGRAVFECIVPGYTSCEISWHKDEIGNPLPYGVRKTGNKIIIHSANREHVGNYYCTVRTPYGPGKSNPGRLEVERKQWRPETDPPSLDVEVGNPARFHCFVRGVPHAIFEWRREDGAPLDSNVDQAGGYLTVLSAQQHHSGRYICAAQDPQDPNQGPIDAPPVQLNVRDRPAPPVAPPAPPARAPIAPQVDPIQQTVDQGTPAQFRCWVEGNPSAQVRWTAAGNRPLPQGARDDRGTLVFSSVTQNDAGEYICSAYDPETRNYVPSQPARLDVRQPSHPPQVDPPEQTVDENTPSAIRCWVPGNPAARLSWARRGGAPLPPDARDDGRGNLNIAETKTLHEGDYECTAVDPNTNVPQTSQPARINVRIAEPQVVHPDTGSPPHPVATPPVITVKKGEPARFHCDARSETPADIHWTYGPDRGPLRGDAYQEGDDIVIDSSDDTNAGEYHCTATNAYGTGNAEPVRLVVTDNEEPPTARVEPRVFNGKPGDRHQFKCHTTGIPPPQVSWTGPNDGPLPAGATDLGDGVLDIVDARKDHEGDYTCHAVNIVGEAEDHGSVHIGPSLTVRTDPAGPRIVLTVGEPLEIKCEAVGDPDPDVEWLHDPGPERGDLPDDFQPVTISEQYLRHPHIGLLNAGKYTCRGSNEHASATKDIYIEVVEPSHVATVSILGGNHQWFALDQPNQLVCASTGQSLVDKVEWVKVDDSLPSDIEDHNEQGLLHFGTFKPDYAGEYECRGFRKNELIGSAKVNIHAEGSSSSHDIARVDISPPTIRVVNEGDSIILDCNVRGRKNPTSLTWKHYAKLPKKSHYRQSKITIHTPDALGGHKRKRPIELEDANGSGKYLQIRGARLIDAGLYTVIANMSDGTALVAAPSWLVVKPRGHEGEVTYQWDLARGGNLVRQLGDQQELSIKSADPSQDYGVYRCTVEDADGNTVGTAFSAVSVGFSSNEKAEEAKFEETSDAELVCPVYAVPGSTIIWRREGDSDLPSNAEPRGNKLLITEFDESSAGLYTCTMQIDQFTVEGHVNAQILVPDTTIKVDINVSNENVAVGDRVWLDCIVVGDPEASIEYEKEGSDELPAGAQLTECEAEAYKQKTRVTGKRLLFNTVSEEDTGTYICKADTTEGRLIATAKINVGSTKRKRKHSNRARRRHNRRSRKHEGSDAAAGKDKASDKVKRRVHHRDLTQHHRNSVFGDWFASA</sequence>
<dbReference type="SMART" id="SM00192">
    <property type="entry name" value="LDLa"/>
    <property type="match status" value="3"/>
</dbReference>
<evidence type="ECO:0000256" key="13">
    <source>
        <dbReference type="ARBA" id="ARBA00023170"/>
    </source>
</evidence>
<dbReference type="InterPro" id="IPR002172">
    <property type="entry name" value="LDrepeatLR_classA_rpt"/>
</dbReference>
<feature type="domain" description="Ig-like" evidence="21">
    <location>
        <begin position="1222"/>
        <end position="1307"/>
    </location>
</feature>
<dbReference type="Pfam" id="PF07679">
    <property type="entry name" value="I-set"/>
    <property type="match status" value="1"/>
</dbReference>
<feature type="disulfide bond" evidence="16">
    <location>
        <begin position="186"/>
        <end position="198"/>
    </location>
</feature>
<dbReference type="InterPro" id="IPR000742">
    <property type="entry name" value="EGF"/>
</dbReference>
<accession>A0A7E4VY48</accession>
<comment type="caution">
    <text evidence="17">Lacks conserved residue(s) required for the propagation of feature annotation.</text>
</comment>
<evidence type="ECO:0000256" key="1">
    <source>
        <dbReference type="ARBA" id="ARBA00004167"/>
    </source>
</evidence>
<dbReference type="InterPro" id="IPR002049">
    <property type="entry name" value="LE_dom"/>
</dbReference>
<dbReference type="FunFam" id="4.10.400.10:FF:000045">
    <property type="entry name" value="Low-density lipoprotein receptor-related protein 2"/>
    <property type="match status" value="1"/>
</dbReference>
<feature type="region of interest" description="Disordered" evidence="18">
    <location>
        <begin position="362"/>
        <end position="390"/>
    </location>
</feature>
<dbReference type="PROSITE" id="PS50835">
    <property type="entry name" value="IG_LIKE"/>
    <property type="match status" value="14"/>
</dbReference>
<feature type="domain" description="Ig-like" evidence="21">
    <location>
        <begin position="1315"/>
        <end position="1399"/>
    </location>
</feature>
<feature type="domain" description="Ig-like" evidence="21">
    <location>
        <begin position="1797"/>
        <end position="1890"/>
    </location>
</feature>
<keyword evidence="9" id="KW-0084">Basement membrane</keyword>
<dbReference type="InterPro" id="IPR013151">
    <property type="entry name" value="Immunoglobulin_dom"/>
</dbReference>
<dbReference type="SMART" id="SM00281">
    <property type="entry name" value="LamB"/>
    <property type="match status" value="2"/>
</dbReference>
<evidence type="ECO:0000256" key="5">
    <source>
        <dbReference type="ARBA" id="ARBA00022530"/>
    </source>
</evidence>
<dbReference type="SUPFAM" id="SSF57196">
    <property type="entry name" value="EGF/Laminin"/>
    <property type="match status" value="2"/>
</dbReference>
<evidence type="ECO:0000256" key="15">
    <source>
        <dbReference type="ARBA" id="ARBA00023292"/>
    </source>
</evidence>
<dbReference type="GO" id="GO:0030154">
    <property type="term" value="P:cell differentiation"/>
    <property type="evidence" value="ECO:0007669"/>
    <property type="project" value="UniProtKB-ARBA"/>
</dbReference>
<dbReference type="InterPro" id="IPR036055">
    <property type="entry name" value="LDL_receptor-like_sf"/>
</dbReference>
<dbReference type="Gene3D" id="2.10.25.10">
    <property type="entry name" value="Laminin"/>
    <property type="match status" value="4"/>
</dbReference>
<evidence type="ECO:0000256" key="12">
    <source>
        <dbReference type="ARBA" id="ARBA00023157"/>
    </source>
</evidence>
<keyword evidence="13" id="KW-0675">Receptor</keyword>
<evidence type="ECO:0000313" key="24">
    <source>
        <dbReference type="WBParaSite" id="Pan_g4559.t3"/>
    </source>
</evidence>
<feature type="compositionally biased region" description="Basic and acidic residues" evidence="18">
    <location>
        <begin position="2392"/>
        <end position="2407"/>
    </location>
</feature>
<evidence type="ECO:0000256" key="17">
    <source>
        <dbReference type="PROSITE-ProRule" id="PRU00460"/>
    </source>
</evidence>
<evidence type="ECO:0000256" key="16">
    <source>
        <dbReference type="PROSITE-ProRule" id="PRU00124"/>
    </source>
</evidence>
<dbReference type="WBParaSite" id="Pan_g4559.t3">
    <property type="protein sequence ID" value="Pan_g4559.t3"/>
    <property type="gene ID" value="Pan_g4559"/>
</dbReference>
<reference evidence="23" key="1">
    <citation type="journal article" date="2013" name="Genetics">
        <title>The draft genome and transcriptome of Panagrellus redivivus are shaped by the harsh demands of a free-living lifestyle.</title>
        <authorList>
            <person name="Srinivasan J."/>
            <person name="Dillman A.R."/>
            <person name="Macchietto M.G."/>
            <person name="Heikkinen L."/>
            <person name="Lakso M."/>
            <person name="Fracchia K.M."/>
            <person name="Antoshechkin I."/>
            <person name="Mortazavi A."/>
            <person name="Wong G."/>
            <person name="Sternberg P.W."/>
        </authorList>
    </citation>
    <scope>NUCLEOTIDE SEQUENCE [LARGE SCALE GENOMIC DNA]</scope>
    <source>
        <strain evidence="23">MT8872</strain>
    </source>
</reference>
<dbReference type="Pfam" id="PF00052">
    <property type="entry name" value="Laminin_B"/>
    <property type="match status" value="2"/>
</dbReference>
<keyword evidence="8" id="KW-0677">Repeat</keyword>
<feature type="region of interest" description="Disordered" evidence="18">
    <location>
        <begin position="2369"/>
        <end position="2419"/>
    </location>
</feature>
<feature type="domain" description="Ig-like" evidence="21">
    <location>
        <begin position="1125"/>
        <end position="1215"/>
    </location>
</feature>
<dbReference type="PROSITE" id="PS01209">
    <property type="entry name" value="LDLRA_1"/>
    <property type="match status" value="1"/>
</dbReference>
<feature type="disulfide bond" evidence="16">
    <location>
        <begin position="146"/>
        <end position="158"/>
    </location>
</feature>
<feature type="domain" description="Laminin IV type A" evidence="22">
    <location>
        <begin position="747"/>
        <end position="920"/>
    </location>
</feature>
<proteinExistence type="predicted"/>
<dbReference type="CDD" id="cd00096">
    <property type="entry name" value="Ig"/>
    <property type="match status" value="1"/>
</dbReference>
<dbReference type="PRINTS" id="PR00261">
    <property type="entry name" value="LDLRECEPTOR"/>
</dbReference>
<evidence type="ECO:0000259" key="21">
    <source>
        <dbReference type="PROSITE" id="PS50835"/>
    </source>
</evidence>
<dbReference type="GO" id="GO:0012505">
    <property type="term" value="C:endomembrane system"/>
    <property type="evidence" value="ECO:0007669"/>
    <property type="project" value="UniProtKB-SubCell"/>
</dbReference>
<evidence type="ECO:0000256" key="2">
    <source>
        <dbReference type="ARBA" id="ARBA00004302"/>
    </source>
</evidence>
<feature type="disulfide bond" evidence="16">
    <location>
        <begin position="249"/>
        <end position="264"/>
    </location>
</feature>
<evidence type="ECO:0000256" key="6">
    <source>
        <dbReference type="ARBA" id="ARBA00022692"/>
    </source>
</evidence>
<keyword evidence="12 17" id="KW-1015">Disulfide bond</keyword>
<dbReference type="InterPro" id="IPR003599">
    <property type="entry name" value="Ig_sub"/>
</dbReference>
<dbReference type="Proteomes" id="UP000492821">
    <property type="component" value="Unassembled WGS sequence"/>
</dbReference>
<evidence type="ECO:0000259" key="20">
    <source>
        <dbReference type="PROSITE" id="PS50027"/>
    </source>
</evidence>
<evidence type="ECO:0000256" key="3">
    <source>
        <dbReference type="ARBA" id="ARBA00004308"/>
    </source>
</evidence>
<dbReference type="SUPFAM" id="SSF48726">
    <property type="entry name" value="Immunoglobulin"/>
    <property type="match status" value="13"/>
</dbReference>
<dbReference type="Pfam" id="PF00057">
    <property type="entry name" value="Ldl_recept_a"/>
    <property type="match status" value="3"/>
</dbReference>
<keyword evidence="15 17" id="KW-0424">Laminin EGF-like domain</keyword>
<evidence type="ECO:0000256" key="14">
    <source>
        <dbReference type="ARBA" id="ARBA00023180"/>
    </source>
</evidence>
<evidence type="ECO:0000256" key="8">
    <source>
        <dbReference type="ARBA" id="ARBA00022737"/>
    </source>
</evidence>
<feature type="domain" description="Ig-like" evidence="21">
    <location>
        <begin position="1894"/>
        <end position="1969"/>
    </location>
</feature>
<evidence type="ECO:0000256" key="10">
    <source>
        <dbReference type="ARBA" id="ARBA00022989"/>
    </source>
</evidence>
<dbReference type="CDD" id="cd00055">
    <property type="entry name" value="EGF_Lam"/>
    <property type="match status" value="5"/>
</dbReference>
<dbReference type="Gene3D" id="2.60.40.10">
    <property type="entry name" value="Immunoglobulins"/>
    <property type="match status" value="13"/>
</dbReference>
<evidence type="ECO:0000259" key="22">
    <source>
        <dbReference type="PROSITE" id="PS51115"/>
    </source>
</evidence>
<keyword evidence="11" id="KW-0472">Membrane</keyword>
<dbReference type="PANTHER" id="PTHR44170:SF56">
    <property type="entry name" value="FIBRONECTIN TYPE-III DOMAIN-CONTAINING PROTEIN"/>
    <property type="match status" value="1"/>
</dbReference>
<dbReference type="FunFam" id="4.10.400.10:FF:000011">
    <property type="entry name" value="Low-density lipoprotein receptor-related protein 1"/>
    <property type="match status" value="1"/>
</dbReference>
<keyword evidence="23" id="KW-1185">Reference proteome</keyword>
<feature type="domain" description="Ig-like" evidence="21">
    <location>
        <begin position="1515"/>
        <end position="1600"/>
    </location>
</feature>
<feature type="chain" id="PRO_5028829105" evidence="19">
    <location>
        <begin position="23"/>
        <end position="2433"/>
    </location>
</feature>
<dbReference type="PROSITE" id="PS50027">
    <property type="entry name" value="EGF_LAM_2"/>
    <property type="match status" value="2"/>
</dbReference>
<evidence type="ECO:0000256" key="11">
    <source>
        <dbReference type="ARBA" id="ARBA00023136"/>
    </source>
</evidence>
<dbReference type="Gene3D" id="2.170.300.10">
    <property type="entry name" value="Tie2 ligand-binding domain superfamily"/>
    <property type="match status" value="1"/>
</dbReference>
<feature type="domain" description="Laminin EGF-like" evidence="20">
    <location>
        <begin position="1010"/>
        <end position="1059"/>
    </location>
</feature>
<dbReference type="SMART" id="SM00409">
    <property type="entry name" value="IG"/>
    <property type="match status" value="14"/>
</dbReference>
<feature type="disulfide bond" evidence="17">
    <location>
        <begin position="1029"/>
        <end position="1038"/>
    </location>
</feature>
<organism evidence="23 24">
    <name type="scientific">Panagrellus redivivus</name>
    <name type="common">Microworm</name>
    <dbReference type="NCBI Taxonomy" id="6233"/>
    <lineage>
        <taxon>Eukaryota</taxon>
        <taxon>Metazoa</taxon>
        <taxon>Ecdysozoa</taxon>
        <taxon>Nematoda</taxon>
        <taxon>Chromadorea</taxon>
        <taxon>Rhabditida</taxon>
        <taxon>Tylenchina</taxon>
        <taxon>Panagrolaimomorpha</taxon>
        <taxon>Panagrolaimoidea</taxon>
        <taxon>Panagrolaimidae</taxon>
        <taxon>Panagrellus</taxon>
    </lineage>
</organism>
<dbReference type="Pfam" id="PF13927">
    <property type="entry name" value="Ig_3"/>
    <property type="match status" value="7"/>
</dbReference>
<feature type="domain" description="Ig-like" evidence="21">
    <location>
        <begin position="1996"/>
        <end position="2169"/>
    </location>
</feature>
<feature type="compositionally biased region" description="Basic residues" evidence="18">
    <location>
        <begin position="2371"/>
        <end position="2391"/>
    </location>
</feature>
<feature type="domain" description="Ig-like" evidence="21">
    <location>
        <begin position="1617"/>
        <end position="1704"/>
    </location>
</feature>
<feature type="domain" description="Ig-like" evidence="21">
    <location>
        <begin position="1423"/>
        <end position="1507"/>
    </location>
</feature>
<feature type="disulfide bond" evidence="16">
    <location>
        <begin position="165"/>
        <end position="180"/>
    </location>
</feature>
<keyword evidence="6" id="KW-0812">Transmembrane</keyword>
<dbReference type="PANTHER" id="PTHR44170">
    <property type="entry name" value="PROTEIN SIDEKICK"/>
    <property type="match status" value="1"/>
</dbReference>
<dbReference type="Pfam" id="PF00053">
    <property type="entry name" value="EGF_laminin"/>
    <property type="match status" value="4"/>
</dbReference>
<name>A0A7E4VY48_PANRE</name>
<feature type="domain" description="Ig-like" evidence="21">
    <location>
        <begin position="2266"/>
        <end position="2367"/>
    </location>
</feature>
<keyword evidence="10" id="KW-1133">Transmembrane helix</keyword>
<feature type="domain" description="Ig-like" evidence="21">
    <location>
        <begin position="267"/>
        <end position="351"/>
    </location>
</feature>
<dbReference type="CDD" id="cd05743">
    <property type="entry name" value="Ig_Perlecan_like"/>
    <property type="match status" value="1"/>
</dbReference>
<feature type="disulfide bond" evidence="17">
    <location>
        <begin position="973"/>
        <end position="982"/>
    </location>
</feature>